<dbReference type="EMBL" id="KZ995797">
    <property type="protein sequence ID" value="RKO89960.1"/>
    <property type="molecule type" value="Genomic_DNA"/>
</dbReference>
<keyword evidence="3" id="KW-1185">Reference proteome</keyword>
<evidence type="ECO:0008006" key="4">
    <source>
        <dbReference type="Google" id="ProtNLM"/>
    </source>
</evidence>
<evidence type="ECO:0000313" key="3">
    <source>
        <dbReference type="Proteomes" id="UP000269721"/>
    </source>
</evidence>
<feature type="chain" id="PRO_5020736362" description="CBM1 domain-containing protein" evidence="1">
    <location>
        <begin position="19"/>
        <end position="134"/>
    </location>
</feature>
<protein>
    <recommendedName>
        <fullName evidence="4">CBM1 domain-containing protein</fullName>
    </recommendedName>
</protein>
<sequence length="134" mass="14050">MQIHHSLAVAMLATAAVATPVSLKGSDIVSDIEKRGVSGPGGRCGGNILPFHVCEPGFFCNFDTFPRLIGGPGVCTRDPTPPPPVVPPTTIADRSDAVYQAFAYRVVKVVTENGCGGEHAVNSQTGRVLPPIWL</sequence>
<reference evidence="3" key="1">
    <citation type="journal article" date="2018" name="Nat. Microbiol.">
        <title>Leveraging single-cell genomics to expand the fungal tree of life.</title>
        <authorList>
            <person name="Ahrendt S.R."/>
            <person name="Quandt C.A."/>
            <person name="Ciobanu D."/>
            <person name="Clum A."/>
            <person name="Salamov A."/>
            <person name="Andreopoulos B."/>
            <person name="Cheng J.F."/>
            <person name="Woyke T."/>
            <person name="Pelin A."/>
            <person name="Henrissat B."/>
            <person name="Reynolds N.K."/>
            <person name="Benny G.L."/>
            <person name="Smith M.E."/>
            <person name="James T.Y."/>
            <person name="Grigoriev I.V."/>
        </authorList>
    </citation>
    <scope>NUCLEOTIDE SEQUENCE [LARGE SCALE GENOMIC DNA]</scope>
</reference>
<feature type="non-terminal residue" evidence="2">
    <location>
        <position position="134"/>
    </location>
</feature>
<keyword evidence="1" id="KW-0732">Signal</keyword>
<evidence type="ECO:0000256" key="1">
    <source>
        <dbReference type="SAM" id="SignalP"/>
    </source>
</evidence>
<dbReference type="Proteomes" id="UP000269721">
    <property type="component" value="Unassembled WGS sequence"/>
</dbReference>
<evidence type="ECO:0000313" key="2">
    <source>
        <dbReference type="EMBL" id="RKO89960.1"/>
    </source>
</evidence>
<gene>
    <name evidence="2" type="ORF">BDK51DRAFT_29920</name>
</gene>
<organism evidence="2 3">
    <name type="scientific">Blyttiomyces helicus</name>
    <dbReference type="NCBI Taxonomy" id="388810"/>
    <lineage>
        <taxon>Eukaryota</taxon>
        <taxon>Fungi</taxon>
        <taxon>Fungi incertae sedis</taxon>
        <taxon>Chytridiomycota</taxon>
        <taxon>Chytridiomycota incertae sedis</taxon>
        <taxon>Chytridiomycetes</taxon>
        <taxon>Chytridiomycetes incertae sedis</taxon>
        <taxon>Blyttiomyces</taxon>
    </lineage>
</organism>
<proteinExistence type="predicted"/>
<name>A0A4P9WG07_9FUNG</name>
<accession>A0A4P9WG07</accession>
<feature type="signal peptide" evidence="1">
    <location>
        <begin position="1"/>
        <end position="18"/>
    </location>
</feature>
<dbReference type="AlphaFoldDB" id="A0A4P9WG07"/>